<dbReference type="NCBIfam" id="TIGR01730">
    <property type="entry name" value="RND_mfp"/>
    <property type="match status" value="1"/>
</dbReference>
<sequence>MALTRATRRLLIVMLALIGLLLGISAVGSALGLFSRNTGLEVEVDKATRRSITQVVTASGSVQPEVEVTISPDVSGEIVELPVKEGDRVVRGQLLARIRPDFYEAQVQQAEAGVAQARAVMKQREADLIRSEAEYKRQQMLFERNAISASDFDAARSQYEVAKSALEAARHAVASAEAQLREAREQLAKTVIYAPMSGIISKLNVELGERVVGTSQMAGTEMMRIARLEQMEIEVDVNENDVVNISIGDTAAVHIDAYPERTFRGLVTQIANSARIANQGTQEQVTNFPVKVRILGSVALPTTTAASGPVVSEEVPTTTELLPPLRPGMSGTVDIYTKTVFDVVAVPIQAVTVRDFNRVRPEGQTAPADTAQNPSVLKEDLRKVVFLVENGKAKMVEVQTGIADDTHIEITAGLAGGETVIIGPYRAVSQTLRPGMPVRIRPPERTPRLMATVQ</sequence>
<dbReference type="Gene3D" id="2.40.420.20">
    <property type="match status" value="1"/>
</dbReference>
<organism evidence="7">
    <name type="scientific">Rhodothermus marinus</name>
    <name type="common">Rhodothermus obamensis</name>
    <dbReference type="NCBI Taxonomy" id="29549"/>
    <lineage>
        <taxon>Bacteria</taxon>
        <taxon>Pseudomonadati</taxon>
        <taxon>Rhodothermota</taxon>
        <taxon>Rhodothermia</taxon>
        <taxon>Rhodothermales</taxon>
        <taxon>Rhodothermaceae</taxon>
        <taxon>Rhodothermus</taxon>
    </lineage>
</organism>
<dbReference type="InterPro" id="IPR058624">
    <property type="entry name" value="MdtA-like_HH"/>
</dbReference>
<dbReference type="EMBL" id="DSGB01000006">
    <property type="protein sequence ID" value="HER96931.1"/>
    <property type="molecule type" value="Genomic_DNA"/>
</dbReference>
<name>A0A7V2B287_RHOMR</name>
<evidence type="ECO:0000256" key="2">
    <source>
        <dbReference type="SAM" id="Coils"/>
    </source>
</evidence>
<dbReference type="InterPro" id="IPR006143">
    <property type="entry name" value="RND_pump_MFP"/>
</dbReference>
<comment type="caution">
    <text evidence="7">The sequence shown here is derived from an EMBL/GenBank/DDBJ whole genome shotgun (WGS) entry which is preliminary data.</text>
</comment>
<feature type="coiled-coil region" evidence="2">
    <location>
        <begin position="159"/>
        <end position="186"/>
    </location>
</feature>
<dbReference type="Pfam" id="PF25917">
    <property type="entry name" value="BSH_RND"/>
    <property type="match status" value="1"/>
</dbReference>
<dbReference type="SUPFAM" id="SSF111369">
    <property type="entry name" value="HlyD-like secretion proteins"/>
    <property type="match status" value="1"/>
</dbReference>
<dbReference type="Pfam" id="PF25989">
    <property type="entry name" value="YknX_C"/>
    <property type="match status" value="1"/>
</dbReference>
<dbReference type="Pfam" id="PF25876">
    <property type="entry name" value="HH_MFP_RND"/>
    <property type="match status" value="1"/>
</dbReference>
<accession>A0A7V2B287</accession>
<gene>
    <name evidence="7" type="ORF">ENO59_10555</name>
</gene>
<dbReference type="GO" id="GO:1990281">
    <property type="term" value="C:efflux pump complex"/>
    <property type="evidence" value="ECO:0007669"/>
    <property type="project" value="TreeGrafter"/>
</dbReference>
<feature type="domain" description="YknX-like beta-barrel" evidence="6">
    <location>
        <begin position="231"/>
        <end position="296"/>
    </location>
</feature>
<evidence type="ECO:0000259" key="6">
    <source>
        <dbReference type="Pfam" id="PF25990"/>
    </source>
</evidence>
<dbReference type="GO" id="GO:0015562">
    <property type="term" value="F:efflux transmembrane transporter activity"/>
    <property type="evidence" value="ECO:0007669"/>
    <property type="project" value="TreeGrafter"/>
</dbReference>
<feature type="domain" description="Multidrug resistance protein MdtA-like barrel-sandwich hybrid" evidence="4">
    <location>
        <begin position="68"/>
        <end position="213"/>
    </location>
</feature>
<protein>
    <submittedName>
        <fullName evidence="7">Efflux RND transporter periplasmic adaptor subunit</fullName>
    </submittedName>
</protein>
<dbReference type="Gene3D" id="2.40.30.170">
    <property type="match status" value="1"/>
</dbReference>
<dbReference type="PANTHER" id="PTHR30469:SF33">
    <property type="entry name" value="SLR1207 PROTEIN"/>
    <property type="match status" value="1"/>
</dbReference>
<feature type="domain" description="YknX-like C-terminal permuted SH3-like" evidence="5">
    <location>
        <begin position="375"/>
        <end position="429"/>
    </location>
</feature>
<dbReference type="InterPro" id="IPR058637">
    <property type="entry name" value="YknX-like_C"/>
</dbReference>
<dbReference type="InterPro" id="IPR058625">
    <property type="entry name" value="MdtA-like_BSH"/>
</dbReference>
<evidence type="ECO:0000259" key="4">
    <source>
        <dbReference type="Pfam" id="PF25917"/>
    </source>
</evidence>
<dbReference type="Gene3D" id="1.10.287.470">
    <property type="entry name" value="Helix hairpin bin"/>
    <property type="match status" value="1"/>
</dbReference>
<feature type="domain" description="Multidrug resistance protein MdtA-like alpha-helical hairpin" evidence="3">
    <location>
        <begin position="115"/>
        <end position="181"/>
    </location>
</feature>
<evidence type="ECO:0000259" key="5">
    <source>
        <dbReference type="Pfam" id="PF25989"/>
    </source>
</evidence>
<dbReference type="InterPro" id="IPR058636">
    <property type="entry name" value="Beta-barrel_YknX"/>
</dbReference>
<dbReference type="PANTHER" id="PTHR30469">
    <property type="entry name" value="MULTIDRUG RESISTANCE PROTEIN MDTA"/>
    <property type="match status" value="1"/>
</dbReference>
<proteinExistence type="inferred from homology"/>
<reference evidence="7" key="1">
    <citation type="journal article" date="2020" name="mSystems">
        <title>Genome- and Community-Level Interaction Insights into Carbon Utilization and Element Cycling Functions of Hydrothermarchaeota in Hydrothermal Sediment.</title>
        <authorList>
            <person name="Zhou Z."/>
            <person name="Liu Y."/>
            <person name="Xu W."/>
            <person name="Pan J."/>
            <person name="Luo Z.H."/>
            <person name="Li M."/>
        </authorList>
    </citation>
    <scope>NUCLEOTIDE SEQUENCE [LARGE SCALE GENOMIC DNA]</scope>
    <source>
        <strain evidence="7">SpSt-143</strain>
    </source>
</reference>
<dbReference type="Pfam" id="PF25990">
    <property type="entry name" value="Beta-barrel_YknX"/>
    <property type="match status" value="1"/>
</dbReference>
<dbReference type="AlphaFoldDB" id="A0A7V2B287"/>
<comment type="similarity">
    <text evidence="1">Belongs to the membrane fusion protein (MFP) (TC 8.A.1) family.</text>
</comment>
<evidence type="ECO:0000313" key="7">
    <source>
        <dbReference type="EMBL" id="HER96931.1"/>
    </source>
</evidence>
<dbReference type="Gene3D" id="2.40.50.100">
    <property type="match status" value="1"/>
</dbReference>
<evidence type="ECO:0000259" key="3">
    <source>
        <dbReference type="Pfam" id="PF25876"/>
    </source>
</evidence>
<evidence type="ECO:0000256" key="1">
    <source>
        <dbReference type="ARBA" id="ARBA00009477"/>
    </source>
</evidence>
<keyword evidence="2" id="KW-0175">Coiled coil</keyword>